<proteinExistence type="predicted"/>
<comment type="caution">
    <text evidence="1">The sequence shown here is derived from an EMBL/GenBank/DDBJ whole genome shotgun (WGS) entry which is preliminary data.</text>
</comment>
<reference evidence="1" key="1">
    <citation type="submission" date="2021-06" db="EMBL/GenBank/DDBJ databases">
        <authorList>
            <person name="Kallberg Y."/>
            <person name="Tangrot J."/>
            <person name="Rosling A."/>
        </authorList>
    </citation>
    <scope>NUCLEOTIDE SEQUENCE</scope>
    <source>
        <strain evidence="1">IL203A</strain>
    </source>
</reference>
<sequence>HCMKWISENKPFILELGCGISDPWLAKSRHQSMIRKKVIFLVSENFEDFKNYLNDNHKITKDLILDILNNPSLSCKESSKIKLFSCVLDKWFPNAKKSDLSSVESNEHELSEIRTLIIKYIDHKKLLVPDLEFLSKQWWMPRDLFHSWMIELAQEKKRRK</sequence>
<evidence type="ECO:0000313" key="1">
    <source>
        <dbReference type="EMBL" id="CAG8765043.1"/>
    </source>
</evidence>
<name>A0ACA9QUA4_9GLOM</name>
<evidence type="ECO:0000313" key="2">
    <source>
        <dbReference type="Proteomes" id="UP000789702"/>
    </source>
</evidence>
<protein>
    <submittedName>
        <fullName evidence="1">16060_t:CDS:1</fullName>
    </submittedName>
</protein>
<dbReference type="Proteomes" id="UP000789702">
    <property type="component" value="Unassembled WGS sequence"/>
</dbReference>
<dbReference type="EMBL" id="CAJVPU010053397">
    <property type="protein sequence ID" value="CAG8765043.1"/>
    <property type="molecule type" value="Genomic_DNA"/>
</dbReference>
<feature type="non-terminal residue" evidence="1">
    <location>
        <position position="1"/>
    </location>
</feature>
<accession>A0ACA9QUA4</accession>
<keyword evidence="2" id="KW-1185">Reference proteome</keyword>
<gene>
    <name evidence="1" type="ORF">DHETER_LOCUS15511</name>
</gene>
<organism evidence="1 2">
    <name type="scientific">Dentiscutata heterogama</name>
    <dbReference type="NCBI Taxonomy" id="1316150"/>
    <lineage>
        <taxon>Eukaryota</taxon>
        <taxon>Fungi</taxon>
        <taxon>Fungi incertae sedis</taxon>
        <taxon>Mucoromycota</taxon>
        <taxon>Glomeromycotina</taxon>
        <taxon>Glomeromycetes</taxon>
        <taxon>Diversisporales</taxon>
        <taxon>Gigasporaceae</taxon>
        <taxon>Dentiscutata</taxon>
    </lineage>
</organism>